<dbReference type="Gene3D" id="2.60.40.1240">
    <property type="match status" value="1"/>
</dbReference>
<organism evidence="2 3">
    <name type="scientific">Pseudarthrobacter polychromogenes</name>
    <dbReference type="NCBI Taxonomy" id="1676"/>
    <lineage>
        <taxon>Bacteria</taxon>
        <taxon>Bacillati</taxon>
        <taxon>Actinomycetota</taxon>
        <taxon>Actinomycetes</taxon>
        <taxon>Micrococcales</taxon>
        <taxon>Micrococcaceae</taxon>
        <taxon>Pseudarthrobacter</taxon>
    </lineage>
</organism>
<protein>
    <recommendedName>
        <fullName evidence="4">DUF4352 domain-containing protein</fullName>
    </recommendedName>
</protein>
<reference evidence="3" key="1">
    <citation type="journal article" date="2019" name="Int. J. Syst. Evol. Microbiol.">
        <title>The Global Catalogue of Microorganisms (GCM) 10K type strain sequencing project: providing services to taxonomists for standard genome sequencing and annotation.</title>
        <authorList>
            <consortium name="The Broad Institute Genomics Platform"/>
            <consortium name="The Broad Institute Genome Sequencing Center for Infectious Disease"/>
            <person name="Wu L."/>
            <person name="Ma J."/>
        </authorList>
    </citation>
    <scope>NUCLEOTIDE SEQUENCE [LARGE SCALE GENOMIC DNA]</scope>
    <source>
        <strain evidence="3">CGMCC 1.1927</strain>
    </source>
</reference>
<comment type="caution">
    <text evidence="2">The sequence shown here is derived from an EMBL/GenBank/DDBJ whole genome shotgun (WGS) entry which is preliminary data.</text>
</comment>
<keyword evidence="1" id="KW-0732">Signal</keyword>
<dbReference type="Proteomes" id="UP000596938">
    <property type="component" value="Unassembled WGS sequence"/>
</dbReference>
<name>A0ABQ1Y2X9_9MICC</name>
<evidence type="ECO:0008006" key="4">
    <source>
        <dbReference type="Google" id="ProtNLM"/>
    </source>
</evidence>
<keyword evidence="3" id="KW-1185">Reference proteome</keyword>
<evidence type="ECO:0000313" key="3">
    <source>
        <dbReference type="Proteomes" id="UP000596938"/>
    </source>
</evidence>
<sequence length="167" mass="17352">MTPATQTPAKDAAKKSTRGNIVMAPGDVGTVSSTTSDGKEVDATKFTVNSIAPGTCDQQYAQPPENGHIVFVDVTIETLPELAETPFPTFGLSAYDFKFVSNNGTTFNGSLSTIASGYGCIDDARTLPSAGIGPGEKATGIVVLDVPEPAGILIMKSMFGSGFEYTF</sequence>
<dbReference type="InterPro" id="IPR029050">
    <property type="entry name" value="Immunoprotect_excell_Ig-like"/>
</dbReference>
<dbReference type="EMBL" id="BMKU01000020">
    <property type="protein sequence ID" value="GGH10679.1"/>
    <property type="molecule type" value="Genomic_DNA"/>
</dbReference>
<evidence type="ECO:0000256" key="1">
    <source>
        <dbReference type="ARBA" id="ARBA00022729"/>
    </source>
</evidence>
<accession>A0ABQ1Y2X9</accession>
<proteinExistence type="predicted"/>
<evidence type="ECO:0000313" key="2">
    <source>
        <dbReference type="EMBL" id="GGH10679.1"/>
    </source>
</evidence>
<gene>
    <name evidence="2" type="ORF">GCM10011577_39560</name>
</gene>